<reference evidence="2" key="1">
    <citation type="submission" date="2022-11" db="UniProtKB">
        <authorList>
            <consortium name="WormBaseParasite"/>
        </authorList>
    </citation>
    <scope>IDENTIFICATION</scope>
</reference>
<dbReference type="Proteomes" id="UP000887578">
    <property type="component" value="Unplaced"/>
</dbReference>
<dbReference type="InterPro" id="IPR006150">
    <property type="entry name" value="Cys_repeat_1"/>
</dbReference>
<organism evidence="1 2">
    <name type="scientific">Panagrolaimus davidi</name>
    <dbReference type="NCBI Taxonomy" id="227884"/>
    <lineage>
        <taxon>Eukaryota</taxon>
        <taxon>Metazoa</taxon>
        <taxon>Ecdysozoa</taxon>
        <taxon>Nematoda</taxon>
        <taxon>Chromadorea</taxon>
        <taxon>Rhabditida</taxon>
        <taxon>Tylenchina</taxon>
        <taxon>Panagrolaimomorpha</taxon>
        <taxon>Panagrolaimoidea</taxon>
        <taxon>Panagrolaimidae</taxon>
        <taxon>Panagrolaimus</taxon>
    </lineage>
</organism>
<accession>A0A914QXF6</accession>
<proteinExistence type="predicted"/>
<keyword evidence="1" id="KW-1185">Reference proteome</keyword>
<sequence>MANPLYHQPPSCKIDSDCEISVPTGILFLIPIYCDNGQCKRGLRKPEITEPQACNHTTDCLNGGICINHLCQPFVPPTLAPLPPLPHDNGLEKCRENADCKERNHHCNNGFCKPVYQQPPSCKVDSDCEISVPTGILFWIPIYCEKGQCKRGLRKPEITEPQACNHTTDCLNGGICINHLCQPFVPPTLAPLPPLPHDNGLEKCRENADCKERNHHCNNGFCKPVYHQPPSCKVDSDCEISVPTGILLLIPVFCDNGKCNMGIRTDGTVTRKPKSPELQICNQDSDCVNGGVCRHRRCKVHFLF</sequence>
<dbReference type="PANTHER" id="PTHR36519">
    <property type="entry name" value="FIP (FUNGUS-INDUCED PROTEIN) RELATED-RELATED"/>
    <property type="match status" value="1"/>
</dbReference>
<dbReference type="AlphaFoldDB" id="A0A914QXF6"/>
<protein>
    <submittedName>
        <fullName evidence="2">Uncharacterized protein</fullName>
    </submittedName>
</protein>
<dbReference type="PANTHER" id="PTHR36519:SF9">
    <property type="entry name" value="EB DOMAIN-CONTAINING PROTEIN-RELATED"/>
    <property type="match status" value="1"/>
</dbReference>
<evidence type="ECO:0000313" key="1">
    <source>
        <dbReference type="Proteomes" id="UP000887578"/>
    </source>
</evidence>
<dbReference type="SMART" id="SM00289">
    <property type="entry name" value="WR1"/>
    <property type="match status" value="2"/>
</dbReference>
<name>A0A914QXF6_9BILA</name>
<dbReference type="WBParaSite" id="PDA_v2.g8537.t1">
    <property type="protein sequence ID" value="PDA_v2.g8537.t1"/>
    <property type="gene ID" value="PDA_v2.g8537"/>
</dbReference>
<evidence type="ECO:0000313" key="2">
    <source>
        <dbReference type="WBParaSite" id="PDA_v2.g8537.t1"/>
    </source>
</evidence>